<feature type="transmembrane region" description="Helical" evidence="1">
    <location>
        <begin position="12"/>
        <end position="31"/>
    </location>
</feature>
<comment type="caution">
    <text evidence="2">The sequence shown here is derived from an EMBL/GenBank/DDBJ whole genome shotgun (WGS) entry which is preliminary data.</text>
</comment>
<proteinExistence type="predicted"/>
<reference evidence="2 3" key="1">
    <citation type="journal article" date="2018" name="Mol. Plant">
        <title>The genome of Artemisia annua provides insight into the evolution of Asteraceae family and artemisinin biosynthesis.</title>
        <authorList>
            <person name="Shen Q."/>
            <person name="Zhang L."/>
            <person name="Liao Z."/>
            <person name="Wang S."/>
            <person name="Yan T."/>
            <person name="Shi P."/>
            <person name="Liu M."/>
            <person name="Fu X."/>
            <person name="Pan Q."/>
            <person name="Wang Y."/>
            <person name="Lv Z."/>
            <person name="Lu X."/>
            <person name="Zhang F."/>
            <person name="Jiang W."/>
            <person name="Ma Y."/>
            <person name="Chen M."/>
            <person name="Hao X."/>
            <person name="Li L."/>
            <person name="Tang Y."/>
            <person name="Lv G."/>
            <person name="Zhou Y."/>
            <person name="Sun X."/>
            <person name="Brodelius P.E."/>
            <person name="Rose J.K.C."/>
            <person name="Tang K."/>
        </authorList>
    </citation>
    <scope>NUCLEOTIDE SEQUENCE [LARGE SCALE GENOMIC DNA]</scope>
    <source>
        <strain evidence="3">cv. Huhao1</strain>
        <tissue evidence="2">Leaf</tissue>
    </source>
</reference>
<evidence type="ECO:0000313" key="3">
    <source>
        <dbReference type="Proteomes" id="UP000245207"/>
    </source>
</evidence>
<evidence type="ECO:0000256" key="1">
    <source>
        <dbReference type="SAM" id="Phobius"/>
    </source>
</evidence>
<keyword evidence="1" id="KW-0812">Transmembrane</keyword>
<dbReference type="Proteomes" id="UP000245207">
    <property type="component" value="Unassembled WGS sequence"/>
</dbReference>
<keyword evidence="1" id="KW-1133">Transmembrane helix</keyword>
<organism evidence="2 3">
    <name type="scientific">Artemisia annua</name>
    <name type="common">Sweet wormwood</name>
    <dbReference type="NCBI Taxonomy" id="35608"/>
    <lineage>
        <taxon>Eukaryota</taxon>
        <taxon>Viridiplantae</taxon>
        <taxon>Streptophyta</taxon>
        <taxon>Embryophyta</taxon>
        <taxon>Tracheophyta</taxon>
        <taxon>Spermatophyta</taxon>
        <taxon>Magnoliopsida</taxon>
        <taxon>eudicotyledons</taxon>
        <taxon>Gunneridae</taxon>
        <taxon>Pentapetalae</taxon>
        <taxon>asterids</taxon>
        <taxon>campanulids</taxon>
        <taxon>Asterales</taxon>
        <taxon>Asteraceae</taxon>
        <taxon>Asteroideae</taxon>
        <taxon>Anthemideae</taxon>
        <taxon>Artemisiinae</taxon>
        <taxon>Artemisia</taxon>
    </lineage>
</organism>
<evidence type="ECO:0000313" key="2">
    <source>
        <dbReference type="EMBL" id="PWA72878.1"/>
    </source>
</evidence>
<dbReference type="EMBL" id="PKPP01002828">
    <property type="protein sequence ID" value="PWA72878.1"/>
    <property type="molecule type" value="Genomic_DNA"/>
</dbReference>
<dbReference type="OrthoDB" id="1751126at2759"/>
<gene>
    <name evidence="2" type="ORF">CTI12_AA266130</name>
</gene>
<name>A0A2U1NHC3_ARTAN</name>
<dbReference type="AlphaFoldDB" id="A0A2U1NHC3"/>
<keyword evidence="1" id="KW-0472">Membrane</keyword>
<sequence>MGRGLMHISGIRRLAWIGGAVFAVLVIFKYVEFPYGDVISSLFSASKIHMTKTESSYPTNCLGSNTSVTYKNTSNLLHNFTKEEASTKDVVPLANVSSVIEVPRKKQKRNVVSISEMRNILVHNRASSNLKKPMWPSRADQELLQAKLQIENSTISEDDPNLYPSVFRNISIFRR</sequence>
<protein>
    <submittedName>
        <fullName evidence="2">Exostosin-like protein</fullName>
    </submittedName>
</protein>
<accession>A0A2U1NHC3</accession>
<keyword evidence="3" id="KW-1185">Reference proteome</keyword>
<dbReference type="STRING" id="35608.A0A2U1NHC3"/>